<comment type="caution">
    <text evidence="1">The sequence shown here is derived from an EMBL/GenBank/DDBJ whole genome shotgun (WGS) entry which is preliminary data.</text>
</comment>
<organism evidence="1">
    <name type="scientific">bioreactor metagenome</name>
    <dbReference type="NCBI Taxonomy" id="1076179"/>
    <lineage>
        <taxon>unclassified sequences</taxon>
        <taxon>metagenomes</taxon>
        <taxon>ecological metagenomes</taxon>
    </lineage>
</organism>
<dbReference type="EMBL" id="VSSQ01076581">
    <property type="protein sequence ID" value="MPN26889.1"/>
    <property type="molecule type" value="Genomic_DNA"/>
</dbReference>
<evidence type="ECO:0000313" key="1">
    <source>
        <dbReference type="EMBL" id="MPN26889.1"/>
    </source>
</evidence>
<name>A0A645GLY9_9ZZZZ</name>
<protein>
    <submittedName>
        <fullName evidence="1">Uncharacterized protein</fullName>
    </submittedName>
</protein>
<proteinExistence type="predicted"/>
<sequence>MATKTETALTVSALLPSAKYTDADSGTYLPLFYIFTYDKEKINVESDYAFIYGQVISFSNLEQYKVYEDEQYICYEASALIYSDLTEYIQNFVSQNPDIRYDKQAQKRVENIYHYYKENLNSSFFTR</sequence>
<reference evidence="1" key="1">
    <citation type="submission" date="2019-08" db="EMBL/GenBank/DDBJ databases">
        <authorList>
            <person name="Kucharzyk K."/>
            <person name="Murdoch R.W."/>
            <person name="Higgins S."/>
            <person name="Loffler F."/>
        </authorList>
    </citation>
    <scope>NUCLEOTIDE SEQUENCE</scope>
</reference>
<gene>
    <name evidence="1" type="ORF">SDC9_174315</name>
</gene>
<accession>A0A645GLY9</accession>
<dbReference type="AlphaFoldDB" id="A0A645GLY9"/>